<feature type="domain" description="AB hydrolase-1" evidence="1">
    <location>
        <begin position="52"/>
        <end position="298"/>
    </location>
</feature>
<reference evidence="2 3" key="1">
    <citation type="journal article" date="2015" name="Genome Announc.">
        <title>Complete Genome Sequence of the Type Strain Corynebacterium mustelae DSM 45274, Isolated from Various Tissues of a Male Ferret with Lethal Sepsis.</title>
        <authorList>
            <person name="Ruckert C."/>
            <person name="Eimer J."/>
            <person name="Winkler A."/>
            <person name="Tauch A."/>
        </authorList>
    </citation>
    <scope>NUCLEOTIDE SEQUENCE [LARGE SCALE GENOMIC DNA]</scope>
    <source>
        <strain evidence="2 3">DSM 45274</strain>
    </source>
</reference>
<organism evidence="2 3">
    <name type="scientific">Corynebacterium mustelae</name>
    <dbReference type="NCBI Taxonomy" id="571915"/>
    <lineage>
        <taxon>Bacteria</taxon>
        <taxon>Bacillati</taxon>
        <taxon>Actinomycetota</taxon>
        <taxon>Actinomycetes</taxon>
        <taxon>Mycobacteriales</taxon>
        <taxon>Corynebacteriaceae</taxon>
        <taxon>Corynebacterium</taxon>
    </lineage>
</organism>
<dbReference type="InterPro" id="IPR050266">
    <property type="entry name" value="AB_hydrolase_sf"/>
</dbReference>
<keyword evidence="2" id="KW-0378">Hydrolase</keyword>
<gene>
    <name evidence="2" type="ORF">CMUST_11350</name>
</gene>
<dbReference type="InterPro" id="IPR029058">
    <property type="entry name" value="AB_hydrolase_fold"/>
</dbReference>
<dbReference type="RefSeq" id="WP_047262589.1">
    <property type="nucleotide sequence ID" value="NZ_CP011542.1"/>
</dbReference>
<dbReference type="Proteomes" id="UP000035199">
    <property type="component" value="Chromosome"/>
</dbReference>
<evidence type="ECO:0000313" key="3">
    <source>
        <dbReference type="Proteomes" id="UP000035199"/>
    </source>
</evidence>
<dbReference type="STRING" id="571915.CMUST_11350"/>
<evidence type="ECO:0000259" key="1">
    <source>
        <dbReference type="Pfam" id="PF12697"/>
    </source>
</evidence>
<reference evidence="3" key="2">
    <citation type="submission" date="2015-05" db="EMBL/GenBank/DDBJ databases">
        <title>Complete genome sequence of Corynebacterium mustelae DSM 45274, isolated from various tissues of a male ferret with lethal sepsis.</title>
        <authorList>
            <person name="Ruckert C."/>
            <person name="Albersmeier A."/>
            <person name="Winkler A."/>
            <person name="Tauch A."/>
        </authorList>
    </citation>
    <scope>NUCLEOTIDE SEQUENCE [LARGE SCALE GENOMIC DNA]</scope>
    <source>
        <strain evidence="3">DSM 45274</strain>
    </source>
</reference>
<dbReference type="InterPro" id="IPR000073">
    <property type="entry name" value="AB_hydrolase_1"/>
</dbReference>
<dbReference type="PANTHER" id="PTHR43798">
    <property type="entry name" value="MONOACYLGLYCEROL LIPASE"/>
    <property type="match status" value="1"/>
</dbReference>
<dbReference type="PATRIC" id="fig|571915.4.peg.2427"/>
<dbReference type="EMBL" id="CP011542">
    <property type="protein sequence ID" value="AKK06583.1"/>
    <property type="molecule type" value="Genomic_DNA"/>
</dbReference>
<dbReference type="GO" id="GO:0016787">
    <property type="term" value="F:hydrolase activity"/>
    <property type="evidence" value="ECO:0007669"/>
    <property type="project" value="UniProtKB-KW"/>
</dbReference>
<evidence type="ECO:0000313" key="2">
    <source>
        <dbReference type="EMBL" id="AKK06583.1"/>
    </source>
</evidence>
<dbReference type="SUPFAM" id="SSF53474">
    <property type="entry name" value="alpha/beta-Hydrolases"/>
    <property type="match status" value="1"/>
</dbReference>
<dbReference type="Gene3D" id="3.40.50.1820">
    <property type="entry name" value="alpha/beta hydrolase"/>
    <property type="match status" value="1"/>
</dbReference>
<keyword evidence="2" id="KW-0808">Transferase</keyword>
<name>A0A0G3H406_9CORY</name>
<dbReference type="Pfam" id="PF12697">
    <property type="entry name" value="Abhydrolase_6"/>
    <property type="match status" value="1"/>
</dbReference>
<dbReference type="GO" id="GO:0016746">
    <property type="term" value="F:acyltransferase activity"/>
    <property type="evidence" value="ECO:0007669"/>
    <property type="project" value="UniProtKB-KW"/>
</dbReference>
<accession>A0A0G3H406</accession>
<sequence>MVLRQVAKKYRAWRIARNTRDQEFKPAQFSQGSRVGGLRYYTEGEDDALATVVFVHGYTLAASSWHLQIATVAEQARCIAMDLRGHGKSYTCPVEDCTIDGAADDVMAVLDDANITGPVILVGHSLGGMVVLNLLRRYPQVRVSCKGVVLVATSAQPFATDGMAQLLKLPLVDSIRDAAEAAPEESEDFRAKLMDIVAPVVKASAFSDKADRAMMDLHMKLINNTPLTSIIGFLDDLEVHDETEALEFLRGINGEIIVGDKDLFTPVEQAEFISSNWPNAKLTIVPGAGHMLPLESHKVVTTAINRLMLDPEFFG</sequence>
<dbReference type="KEGG" id="cmv:CMUST_11350"/>
<keyword evidence="2" id="KW-0012">Acyltransferase</keyword>
<keyword evidence="3" id="KW-1185">Reference proteome</keyword>
<dbReference type="AlphaFoldDB" id="A0A0G3H406"/>
<protein>
    <submittedName>
        <fullName evidence="2">Putative hydrolase or acyltransferase of alpha/beta superfamily</fullName>
    </submittedName>
</protein>
<proteinExistence type="predicted"/>
<dbReference type="OrthoDB" id="5422338at2"/>